<dbReference type="RefSeq" id="WP_066791646.1">
    <property type="nucleotide sequence ID" value="NZ_BJVD01000002.1"/>
</dbReference>
<accession>A0A143HGP3</accession>
<reference evidence="1 2" key="1">
    <citation type="journal article" date="2016" name="Genome Announc.">
        <title>Whole-Genome Sequence of Rummeliibacillus stabekisii Strain PP9 Isolated from Antarctic Soil.</title>
        <authorList>
            <person name="da Mota F.F."/>
            <person name="Vollu R.E."/>
            <person name="Jurelevicius D."/>
            <person name="Seldin L."/>
        </authorList>
    </citation>
    <scope>NUCLEOTIDE SEQUENCE [LARGE SCALE GENOMIC DNA]</scope>
    <source>
        <strain evidence="1 2">PP9</strain>
    </source>
</reference>
<proteinExistence type="predicted"/>
<organism evidence="1 2">
    <name type="scientific">Rummeliibacillus stabekisii</name>
    <dbReference type="NCBI Taxonomy" id="241244"/>
    <lineage>
        <taxon>Bacteria</taxon>
        <taxon>Bacillati</taxon>
        <taxon>Bacillota</taxon>
        <taxon>Bacilli</taxon>
        <taxon>Bacillales</taxon>
        <taxon>Caryophanaceae</taxon>
        <taxon>Rummeliibacillus</taxon>
    </lineage>
</organism>
<dbReference type="AlphaFoldDB" id="A0A143HGP3"/>
<name>A0A143HGP3_9BACL</name>
<dbReference type="KEGG" id="rst:ATY39_16540"/>
<dbReference type="STRING" id="241244.ATY39_16540"/>
<dbReference type="Proteomes" id="UP000076021">
    <property type="component" value="Chromosome"/>
</dbReference>
<dbReference type="InterPro" id="IPR025324">
    <property type="entry name" value="DUF4230"/>
</dbReference>
<sequence length="245" mass="27618">MPRNNKKLTQLFNKYYRDNEQAATVVEGTSMRRRSFRNIVVLALLKNKYMWASLLILLVILLVPFAAWKMIQGSTYQEQKGSLVERIQNLNELTTAEAFTKVIIEKENNELFGKEIGIDLPGTKRELLVVVPGGVKAGVDFEDVSEKNVKLDQKNKEATITLPAPKILGEPEVDFDNVQVFSSEGLFRNKPDMKEAFGLTAEAKREMIKEAKTQGLLSRAKNNAKNSVADMFALVGYDVTVKFKE</sequence>
<dbReference type="EMBL" id="CP014806">
    <property type="protein sequence ID" value="AMX00843.1"/>
    <property type="molecule type" value="Genomic_DNA"/>
</dbReference>
<keyword evidence="2" id="KW-1185">Reference proteome</keyword>
<evidence type="ECO:0000313" key="1">
    <source>
        <dbReference type="EMBL" id="AMX00843.1"/>
    </source>
</evidence>
<gene>
    <name evidence="1" type="ORF">ATY39_16540</name>
</gene>
<dbReference type="Pfam" id="PF14014">
    <property type="entry name" value="DUF4230"/>
    <property type="match status" value="1"/>
</dbReference>
<reference evidence="2" key="2">
    <citation type="submission" date="2016-03" db="EMBL/GenBank/DDBJ databases">
        <authorList>
            <person name="Seldin L."/>
        </authorList>
    </citation>
    <scope>NUCLEOTIDE SEQUENCE [LARGE SCALE GENOMIC DNA]</scope>
    <source>
        <strain evidence="2">PP9</strain>
    </source>
</reference>
<protein>
    <submittedName>
        <fullName evidence="1">Uncharacterized protein</fullName>
    </submittedName>
</protein>
<evidence type="ECO:0000313" key="2">
    <source>
        <dbReference type="Proteomes" id="UP000076021"/>
    </source>
</evidence>